<dbReference type="PANTHER" id="PTHR38326:SF1">
    <property type="entry name" value="CHROMOSOME 11 OPEN READING FRAME 97"/>
    <property type="match status" value="1"/>
</dbReference>
<dbReference type="OrthoDB" id="6154260at2759"/>
<dbReference type="RefSeq" id="XP_012864997.1">
    <property type="nucleotide sequence ID" value="XM_013009543.1"/>
</dbReference>
<dbReference type="AlphaFoldDB" id="A0A1S3ENE3"/>
<keyword evidence="2" id="KW-1185">Reference proteome</keyword>
<dbReference type="InParanoid" id="A0A1S3ENE3"/>
<evidence type="ECO:0000313" key="3">
    <source>
        <dbReference type="RefSeq" id="XP_012864997.1"/>
    </source>
</evidence>
<gene>
    <name evidence="3" type="primary">LOC105980659</name>
</gene>
<dbReference type="Proteomes" id="UP000081671">
    <property type="component" value="Unplaced"/>
</dbReference>
<feature type="region of interest" description="Disordered" evidence="1">
    <location>
        <begin position="1"/>
        <end position="64"/>
    </location>
</feature>
<feature type="compositionally biased region" description="Pro residues" evidence="1">
    <location>
        <begin position="84"/>
        <end position="101"/>
    </location>
</feature>
<dbReference type="GO" id="GO:0097546">
    <property type="term" value="C:ciliary base"/>
    <property type="evidence" value="ECO:0007669"/>
    <property type="project" value="TreeGrafter"/>
</dbReference>
<feature type="compositionally biased region" description="Low complexity" evidence="1">
    <location>
        <begin position="14"/>
        <end position="34"/>
    </location>
</feature>
<dbReference type="InterPro" id="IPR040429">
    <property type="entry name" value="C11orf97-like"/>
</dbReference>
<protein>
    <submittedName>
        <fullName evidence="3">Uncharacterized protein LOC105980659</fullName>
    </submittedName>
</protein>
<name>A0A1S3ENE3_DIPOR</name>
<dbReference type="KEGG" id="dord:105980659"/>
<feature type="region of interest" description="Disordered" evidence="1">
    <location>
        <begin position="82"/>
        <end position="148"/>
    </location>
</feature>
<sequence length="230" mass="25171">MRRPEEKQCGHSHAALSRSRVSSESPSPASSRRAQLLHTAHPRRRGASKSPALPAPPCLCGGAGVRGSARADALSICALRAPPARTPPPDLCPPAGTPPARDPAAQHLRPSPGRGEPALRCARNSRRPPQPTPRRREADPGVSHSGGARKHWRKKFLYCEPHKRIKEVLEEELYIKRDECHIKNPPAVALEGIWSIKRNLPVGGLKQGLPSRNTLLPQAKYYSRHGGLRR</sequence>
<dbReference type="CTD" id="109305548"/>
<evidence type="ECO:0000256" key="1">
    <source>
        <dbReference type="SAM" id="MobiDB-lite"/>
    </source>
</evidence>
<dbReference type="PANTHER" id="PTHR38326">
    <property type="entry name" value="CHROMOSOME 11 OPEN READING FRAME 97"/>
    <property type="match status" value="1"/>
</dbReference>
<accession>A0A1S3ENE3</accession>
<evidence type="ECO:0000313" key="2">
    <source>
        <dbReference type="Proteomes" id="UP000081671"/>
    </source>
</evidence>
<proteinExistence type="predicted"/>
<organism evidence="2 3">
    <name type="scientific">Dipodomys ordii</name>
    <name type="common">Ord's kangaroo rat</name>
    <dbReference type="NCBI Taxonomy" id="10020"/>
    <lineage>
        <taxon>Eukaryota</taxon>
        <taxon>Metazoa</taxon>
        <taxon>Chordata</taxon>
        <taxon>Craniata</taxon>
        <taxon>Vertebrata</taxon>
        <taxon>Euteleostomi</taxon>
        <taxon>Mammalia</taxon>
        <taxon>Eutheria</taxon>
        <taxon>Euarchontoglires</taxon>
        <taxon>Glires</taxon>
        <taxon>Rodentia</taxon>
        <taxon>Castorimorpha</taxon>
        <taxon>Heteromyidae</taxon>
        <taxon>Dipodomyinae</taxon>
        <taxon>Dipodomys</taxon>
    </lineage>
</organism>
<dbReference type="GeneID" id="105980659"/>
<reference evidence="3" key="1">
    <citation type="submission" date="2025-08" db="UniProtKB">
        <authorList>
            <consortium name="RefSeq"/>
        </authorList>
    </citation>
    <scope>IDENTIFICATION</scope>
    <source>
        <tissue evidence="3">Kidney</tissue>
    </source>
</reference>